<protein>
    <submittedName>
        <fullName evidence="1">Uncharacterized protein</fullName>
    </submittedName>
</protein>
<dbReference type="EMBL" id="PHHC01000078">
    <property type="protein sequence ID" value="PPE04285.1"/>
    <property type="molecule type" value="Genomic_DNA"/>
</dbReference>
<reference evidence="1 2" key="1">
    <citation type="submission" date="2017-11" db="EMBL/GenBank/DDBJ databases">
        <title>Comparative genomic analysis of Holospora spp., intranuclear symbionts of paramecia.</title>
        <authorList>
            <person name="Garushyants S.K."/>
            <person name="Beliavskaya A."/>
            <person name="Malko D.B."/>
            <person name="Logacheva M.D."/>
            <person name="Rautian M.S."/>
            <person name="Gelfand M.S."/>
        </authorList>
    </citation>
    <scope>NUCLEOTIDE SEQUENCE [LARGE SCALE GENOMIC DNA]</scope>
    <source>
        <strain evidence="2">02AZ16</strain>
    </source>
</reference>
<dbReference type="Proteomes" id="UP000239425">
    <property type="component" value="Unassembled WGS sequence"/>
</dbReference>
<comment type="caution">
    <text evidence="1">The sequence shown here is derived from an EMBL/GenBank/DDBJ whole genome shotgun (WGS) entry which is preliminary data.</text>
</comment>
<dbReference type="AlphaFoldDB" id="A0A2S5RAX9"/>
<accession>A0A2S5RAX9</accession>
<sequence length="62" mass="6861">MYADVQCKLVRVMILSNTVANGEQESKGIEGIEAQNLFADKECDIHKIVDESTNHNITSVIP</sequence>
<proteinExistence type="predicted"/>
<dbReference type="RefSeq" id="WP_104206570.1">
    <property type="nucleotide sequence ID" value="NZ_PHHC01000078.1"/>
</dbReference>
<evidence type="ECO:0000313" key="2">
    <source>
        <dbReference type="Proteomes" id="UP000239425"/>
    </source>
</evidence>
<keyword evidence="2" id="KW-1185">Reference proteome</keyword>
<name>A0A2S5RAX9_9PROT</name>
<gene>
    <name evidence="1" type="ORF">HCUR_00476</name>
</gene>
<organism evidence="1 2">
    <name type="scientific">Holospora curviuscula</name>
    <dbReference type="NCBI Taxonomy" id="1082868"/>
    <lineage>
        <taxon>Bacteria</taxon>
        <taxon>Pseudomonadati</taxon>
        <taxon>Pseudomonadota</taxon>
        <taxon>Alphaproteobacteria</taxon>
        <taxon>Holosporales</taxon>
        <taxon>Holosporaceae</taxon>
        <taxon>Holospora</taxon>
    </lineage>
</organism>
<evidence type="ECO:0000313" key="1">
    <source>
        <dbReference type="EMBL" id="PPE04285.1"/>
    </source>
</evidence>